<proteinExistence type="predicted"/>
<sequence>MKPPVKTISPPLYGSNAREIAGNITIVSLDWILTGIFKFPLTLVDQEKTTFTMSPKNVCLPSACLSAYAMLRARSKVSNVGHLHDMVEKTREVFKDTSRLWEFPLKIALSA</sequence>
<accession>A0ABQ5CU90</accession>
<name>A0ABQ5CU90_9ASTR</name>
<reference evidence="1" key="1">
    <citation type="journal article" date="2022" name="Int. J. Mol. Sci.">
        <title>Draft Genome of Tanacetum Coccineum: Genomic Comparison of Closely Related Tanacetum-Family Plants.</title>
        <authorList>
            <person name="Yamashiro T."/>
            <person name="Shiraishi A."/>
            <person name="Nakayama K."/>
            <person name="Satake H."/>
        </authorList>
    </citation>
    <scope>NUCLEOTIDE SEQUENCE</scope>
</reference>
<protein>
    <submittedName>
        <fullName evidence="1">Uncharacterized protein</fullName>
    </submittedName>
</protein>
<reference evidence="1" key="2">
    <citation type="submission" date="2022-01" db="EMBL/GenBank/DDBJ databases">
        <authorList>
            <person name="Yamashiro T."/>
            <person name="Shiraishi A."/>
            <person name="Satake H."/>
            <person name="Nakayama K."/>
        </authorList>
    </citation>
    <scope>NUCLEOTIDE SEQUENCE</scope>
</reference>
<comment type="caution">
    <text evidence="1">The sequence shown here is derived from an EMBL/GenBank/DDBJ whole genome shotgun (WGS) entry which is preliminary data.</text>
</comment>
<dbReference type="EMBL" id="BQNB010014575">
    <property type="protein sequence ID" value="GJT29838.1"/>
    <property type="molecule type" value="Genomic_DNA"/>
</dbReference>
<evidence type="ECO:0000313" key="1">
    <source>
        <dbReference type="EMBL" id="GJT29838.1"/>
    </source>
</evidence>
<dbReference type="Proteomes" id="UP001151760">
    <property type="component" value="Unassembled WGS sequence"/>
</dbReference>
<organism evidence="1 2">
    <name type="scientific">Tanacetum coccineum</name>
    <dbReference type="NCBI Taxonomy" id="301880"/>
    <lineage>
        <taxon>Eukaryota</taxon>
        <taxon>Viridiplantae</taxon>
        <taxon>Streptophyta</taxon>
        <taxon>Embryophyta</taxon>
        <taxon>Tracheophyta</taxon>
        <taxon>Spermatophyta</taxon>
        <taxon>Magnoliopsida</taxon>
        <taxon>eudicotyledons</taxon>
        <taxon>Gunneridae</taxon>
        <taxon>Pentapetalae</taxon>
        <taxon>asterids</taxon>
        <taxon>campanulids</taxon>
        <taxon>Asterales</taxon>
        <taxon>Asteraceae</taxon>
        <taxon>Asteroideae</taxon>
        <taxon>Anthemideae</taxon>
        <taxon>Anthemidinae</taxon>
        <taxon>Tanacetum</taxon>
    </lineage>
</organism>
<evidence type="ECO:0000313" key="2">
    <source>
        <dbReference type="Proteomes" id="UP001151760"/>
    </source>
</evidence>
<gene>
    <name evidence="1" type="ORF">Tco_0910113</name>
</gene>
<keyword evidence="2" id="KW-1185">Reference proteome</keyword>